<protein>
    <submittedName>
        <fullName evidence="1">Uncharacterized protein</fullName>
    </submittedName>
</protein>
<sequence length="296" mass="33796">MSLSEETLTLQRAAHDLMYLGMDGSPVYSDDLSRRNGEVYRLTTALYNSGVKGSTVEERANICLALLMGYNASFVDHGEKQKHVQEVLDRCWDILEVLPASLLKLRLLTACYGEVFDEPLADEGRAIIASWNSVSFTTEQQEAIEEFQNVVDNPYPWEYIEDSASEEVDVKYIKADFRVRHFEDAEVNGILENEKAPLMPFVIGRRWLIEVDIKKGCVLNWPKGVRARVNYKVCDEGIYRIYDSNKKLIKEKEGYVPDIFGQDDTSFGDYVCMSIDDEGLIQNWEVTNAMLEDLLS</sequence>
<evidence type="ECO:0000313" key="1">
    <source>
        <dbReference type="EMBL" id="ALJ57671.1"/>
    </source>
</evidence>
<gene>
    <name evidence="1" type="ORF">BcellWH2_00396</name>
</gene>
<organism evidence="1 2">
    <name type="scientific">Bacteroides cellulosilyticus</name>
    <dbReference type="NCBI Taxonomy" id="246787"/>
    <lineage>
        <taxon>Bacteria</taxon>
        <taxon>Pseudomonadati</taxon>
        <taxon>Bacteroidota</taxon>
        <taxon>Bacteroidia</taxon>
        <taxon>Bacteroidales</taxon>
        <taxon>Bacteroidaceae</taxon>
        <taxon>Bacteroides</taxon>
    </lineage>
</organism>
<dbReference type="Proteomes" id="UP000061809">
    <property type="component" value="Chromosome"/>
</dbReference>
<dbReference type="InterPro" id="IPR038533">
    <property type="entry name" value="UpxZ_sf"/>
</dbReference>
<dbReference type="InterPro" id="IPR010570">
    <property type="entry name" value="UpxZ_fam"/>
</dbReference>
<dbReference type="KEGG" id="bcel:BcellWH2_00396"/>
<proteinExistence type="predicted"/>
<reference evidence="1 2" key="1">
    <citation type="journal article" date="2015" name="Science">
        <title>Genetic determinants of in vivo fitness and diet responsiveness in multiple human gut Bacteroides.</title>
        <authorList>
            <person name="Wu M."/>
            <person name="McNulty N.P."/>
            <person name="Rodionov D.A."/>
            <person name="Khoroshkin M.S."/>
            <person name="Griffin N.W."/>
            <person name="Cheng J."/>
            <person name="Latreille P."/>
            <person name="Kerstetter R.A."/>
            <person name="Terrapon N."/>
            <person name="Henrissat B."/>
            <person name="Osterman A.L."/>
            <person name="Gordon J.I."/>
        </authorList>
    </citation>
    <scope>NUCLEOTIDE SEQUENCE [LARGE SCALE GENOMIC DNA]</scope>
    <source>
        <strain evidence="1 2">WH2</strain>
    </source>
</reference>
<evidence type="ECO:0000313" key="2">
    <source>
        <dbReference type="Proteomes" id="UP000061809"/>
    </source>
</evidence>
<name>A0A0P0GAG2_9BACE</name>
<dbReference type="AlphaFoldDB" id="A0A0P0GAG2"/>
<dbReference type="Pfam" id="PF06603">
    <property type="entry name" value="UpxZ"/>
    <property type="match status" value="1"/>
</dbReference>
<dbReference type="Gene3D" id="1.25.40.810">
    <property type="entry name" value="UpxZ"/>
    <property type="match status" value="1"/>
</dbReference>
<dbReference type="PATRIC" id="fig|246787.4.peg.418"/>
<accession>A0A0P0GAG2</accession>
<dbReference type="EMBL" id="CP012801">
    <property type="protein sequence ID" value="ALJ57671.1"/>
    <property type="molecule type" value="Genomic_DNA"/>
</dbReference>